<keyword evidence="1" id="KW-0479">Metal-binding</keyword>
<keyword evidence="2" id="KW-0863">Zinc-finger</keyword>
<evidence type="ECO:0000256" key="1">
    <source>
        <dbReference type="ARBA" id="ARBA00022723"/>
    </source>
</evidence>
<keyword evidence="6" id="KW-1185">Reference proteome</keyword>
<evidence type="ECO:0000256" key="3">
    <source>
        <dbReference type="ARBA" id="ARBA00022833"/>
    </source>
</evidence>
<sequence>MVVPLPSMICGNEFMPSRRGNGRVLVYQGYTYANMGYKNRWYCSKKNSGCKARLNVDIQLGEVEAFNEHHHDKPVLYRNGKGELVRLRS</sequence>
<dbReference type="Proteomes" id="UP001549920">
    <property type="component" value="Unassembled WGS sequence"/>
</dbReference>
<dbReference type="EMBL" id="JBEUOH010000011">
    <property type="protein sequence ID" value="KAL0881471.1"/>
    <property type="molecule type" value="Genomic_DNA"/>
</dbReference>
<dbReference type="Gene3D" id="2.20.25.240">
    <property type="match status" value="1"/>
</dbReference>
<comment type="caution">
    <text evidence="5">The sequence shown here is derived from an EMBL/GenBank/DDBJ whole genome shotgun (WGS) entry which is preliminary data.</text>
</comment>
<name>A0ABR3HY34_LOXSC</name>
<evidence type="ECO:0000313" key="5">
    <source>
        <dbReference type="EMBL" id="KAL0881471.1"/>
    </source>
</evidence>
<gene>
    <name evidence="5" type="ORF">ABMA27_001334</name>
</gene>
<proteinExistence type="predicted"/>
<feature type="domain" description="FLYWCH-type" evidence="4">
    <location>
        <begin position="15"/>
        <end position="71"/>
    </location>
</feature>
<protein>
    <recommendedName>
        <fullName evidence="4">FLYWCH-type domain-containing protein</fullName>
    </recommendedName>
</protein>
<dbReference type="Pfam" id="PF04500">
    <property type="entry name" value="FLYWCH"/>
    <property type="match status" value="1"/>
</dbReference>
<evidence type="ECO:0000259" key="4">
    <source>
        <dbReference type="Pfam" id="PF04500"/>
    </source>
</evidence>
<accession>A0ABR3HY34</accession>
<keyword evidence="3" id="KW-0862">Zinc</keyword>
<dbReference type="InterPro" id="IPR007588">
    <property type="entry name" value="Znf_FLYWCH"/>
</dbReference>
<evidence type="ECO:0000256" key="2">
    <source>
        <dbReference type="ARBA" id="ARBA00022771"/>
    </source>
</evidence>
<evidence type="ECO:0000313" key="6">
    <source>
        <dbReference type="Proteomes" id="UP001549920"/>
    </source>
</evidence>
<reference evidence="5 6" key="1">
    <citation type="submission" date="2024-06" db="EMBL/GenBank/DDBJ databases">
        <title>A chromosome-level genome assembly of beet webworm, Loxostege sticticalis.</title>
        <authorList>
            <person name="Zhang Y."/>
        </authorList>
    </citation>
    <scope>NUCLEOTIDE SEQUENCE [LARGE SCALE GENOMIC DNA]</scope>
    <source>
        <strain evidence="5">AQ026</strain>
        <tissue evidence="5">Whole body</tissue>
    </source>
</reference>
<organism evidence="5 6">
    <name type="scientific">Loxostege sticticalis</name>
    <name type="common">Beet webworm moth</name>
    <dbReference type="NCBI Taxonomy" id="481309"/>
    <lineage>
        <taxon>Eukaryota</taxon>
        <taxon>Metazoa</taxon>
        <taxon>Ecdysozoa</taxon>
        <taxon>Arthropoda</taxon>
        <taxon>Hexapoda</taxon>
        <taxon>Insecta</taxon>
        <taxon>Pterygota</taxon>
        <taxon>Neoptera</taxon>
        <taxon>Endopterygota</taxon>
        <taxon>Lepidoptera</taxon>
        <taxon>Glossata</taxon>
        <taxon>Ditrysia</taxon>
        <taxon>Pyraloidea</taxon>
        <taxon>Crambidae</taxon>
        <taxon>Pyraustinae</taxon>
        <taxon>Loxostege</taxon>
    </lineage>
</organism>